<feature type="transmembrane region" description="Helical" evidence="5">
    <location>
        <begin position="31"/>
        <end position="52"/>
    </location>
</feature>
<keyword evidence="2 5" id="KW-0812">Transmembrane</keyword>
<comment type="subcellular location">
    <subcellularLocation>
        <location evidence="1">Membrane</location>
        <topology evidence="1">Multi-pass membrane protein</topology>
    </subcellularLocation>
</comment>
<evidence type="ECO:0000313" key="6">
    <source>
        <dbReference type="EMBL" id="HJB13954.1"/>
    </source>
</evidence>
<dbReference type="Proteomes" id="UP000823824">
    <property type="component" value="Unassembled WGS sequence"/>
</dbReference>
<accession>A0A9D2RRY3</accession>
<dbReference type="InterPro" id="IPR003825">
    <property type="entry name" value="Colicin-V_CvpA"/>
</dbReference>
<feature type="transmembrane region" description="Helical" evidence="5">
    <location>
        <begin position="6"/>
        <end position="24"/>
    </location>
</feature>
<keyword evidence="3 5" id="KW-1133">Transmembrane helix</keyword>
<dbReference type="Pfam" id="PF02674">
    <property type="entry name" value="Colicin_V"/>
    <property type="match status" value="1"/>
</dbReference>
<protein>
    <submittedName>
        <fullName evidence="6">CvpA family protein</fullName>
    </submittedName>
</protein>
<gene>
    <name evidence="6" type="ORF">H9787_09620</name>
</gene>
<reference evidence="6" key="2">
    <citation type="submission" date="2021-04" db="EMBL/GenBank/DDBJ databases">
        <authorList>
            <person name="Gilroy R."/>
        </authorList>
    </citation>
    <scope>NUCLEOTIDE SEQUENCE</scope>
    <source>
        <strain evidence="6">ChiBcec18-1249</strain>
    </source>
</reference>
<feature type="transmembrane region" description="Helical" evidence="5">
    <location>
        <begin position="139"/>
        <end position="160"/>
    </location>
</feature>
<keyword evidence="4 5" id="KW-0472">Membrane</keyword>
<dbReference type="GO" id="GO:0009403">
    <property type="term" value="P:toxin biosynthetic process"/>
    <property type="evidence" value="ECO:0007669"/>
    <property type="project" value="InterPro"/>
</dbReference>
<evidence type="ECO:0000256" key="4">
    <source>
        <dbReference type="ARBA" id="ARBA00023136"/>
    </source>
</evidence>
<sequence>MTTPVIIDVIAAAVLIAAAAWGAHRGLFRSLAGLAVVIVALMGAAVIANTLAGPAARLVTPLIRESIETKVDEAMAQQSQEVQMPEADVDEGFEIADLLALMGLDEDVRDSLVQQTEEKIQDTGISLAMAVVESVAESILYAALFLISFVVLTILLKLLIRALDLVLQLPGLHLVNSLGGAAIGLVEGALVLFLVIWVLRRFGVSFETDTVSATHILRFFATHTPLSALSLLQ</sequence>
<evidence type="ECO:0000313" key="7">
    <source>
        <dbReference type="Proteomes" id="UP000823824"/>
    </source>
</evidence>
<evidence type="ECO:0000256" key="5">
    <source>
        <dbReference type="SAM" id="Phobius"/>
    </source>
</evidence>
<name>A0A9D2RRY3_9FIRM</name>
<comment type="caution">
    <text evidence="6">The sequence shown here is derived from an EMBL/GenBank/DDBJ whole genome shotgun (WGS) entry which is preliminary data.</text>
</comment>
<dbReference type="AlphaFoldDB" id="A0A9D2RRY3"/>
<feature type="transmembrane region" description="Helical" evidence="5">
    <location>
        <begin position="172"/>
        <end position="199"/>
    </location>
</feature>
<organism evidence="6 7">
    <name type="scientific">Candidatus Oscillibacter excrementigallinarum</name>
    <dbReference type="NCBI Taxonomy" id="2838716"/>
    <lineage>
        <taxon>Bacteria</taxon>
        <taxon>Bacillati</taxon>
        <taxon>Bacillota</taxon>
        <taxon>Clostridia</taxon>
        <taxon>Eubacteriales</taxon>
        <taxon>Oscillospiraceae</taxon>
        <taxon>Oscillibacter</taxon>
    </lineage>
</organism>
<proteinExistence type="predicted"/>
<reference evidence="6" key="1">
    <citation type="journal article" date="2021" name="PeerJ">
        <title>Extensive microbial diversity within the chicken gut microbiome revealed by metagenomics and culture.</title>
        <authorList>
            <person name="Gilroy R."/>
            <person name="Ravi A."/>
            <person name="Getino M."/>
            <person name="Pursley I."/>
            <person name="Horton D.L."/>
            <person name="Alikhan N.F."/>
            <person name="Baker D."/>
            <person name="Gharbi K."/>
            <person name="Hall N."/>
            <person name="Watson M."/>
            <person name="Adriaenssens E.M."/>
            <person name="Foster-Nyarko E."/>
            <person name="Jarju S."/>
            <person name="Secka A."/>
            <person name="Antonio M."/>
            <person name="Oren A."/>
            <person name="Chaudhuri R.R."/>
            <person name="La Ragione R."/>
            <person name="Hildebrand F."/>
            <person name="Pallen M.J."/>
        </authorList>
    </citation>
    <scope>NUCLEOTIDE SEQUENCE</scope>
    <source>
        <strain evidence="6">ChiBcec18-1249</strain>
    </source>
</reference>
<evidence type="ECO:0000256" key="3">
    <source>
        <dbReference type="ARBA" id="ARBA00022989"/>
    </source>
</evidence>
<dbReference type="EMBL" id="DWZJ01000087">
    <property type="protein sequence ID" value="HJB13954.1"/>
    <property type="molecule type" value="Genomic_DNA"/>
</dbReference>
<dbReference type="GO" id="GO:0016020">
    <property type="term" value="C:membrane"/>
    <property type="evidence" value="ECO:0007669"/>
    <property type="project" value="UniProtKB-SubCell"/>
</dbReference>
<evidence type="ECO:0000256" key="1">
    <source>
        <dbReference type="ARBA" id="ARBA00004141"/>
    </source>
</evidence>
<evidence type="ECO:0000256" key="2">
    <source>
        <dbReference type="ARBA" id="ARBA00022692"/>
    </source>
</evidence>